<protein>
    <submittedName>
        <fullName evidence="1">Phosphoglycolate phosphatase</fullName>
        <ecNumber evidence="1">3.1.3.18</ecNumber>
    </submittedName>
</protein>
<dbReference type="InterPro" id="IPR023214">
    <property type="entry name" value="HAD_sf"/>
</dbReference>
<dbReference type="InterPro" id="IPR041492">
    <property type="entry name" value="HAD_2"/>
</dbReference>
<dbReference type="PANTHER" id="PTHR43434:SF1">
    <property type="entry name" value="PHOSPHOGLYCOLATE PHOSPHATASE"/>
    <property type="match status" value="1"/>
</dbReference>
<dbReference type="Pfam" id="PF13419">
    <property type="entry name" value="HAD_2"/>
    <property type="match status" value="1"/>
</dbReference>
<name>A0A645GKR9_9ZZZZ</name>
<dbReference type="Gene3D" id="3.40.50.1000">
    <property type="entry name" value="HAD superfamily/HAD-like"/>
    <property type="match status" value="1"/>
</dbReference>
<organism evidence="1">
    <name type="scientific">bioreactor metagenome</name>
    <dbReference type="NCBI Taxonomy" id="1076179"/>
    <lineage>
        <taxon>unclassified sequences</taxon>
        <taxon>metagenomes</taxon>
        <taxon>ecological metagenomes</taxon>
    </lineage>
</organism>
<dbReference type="InterPro" id="IPR050155">
    <property type="entry name" value="HAD-like_hydrolase_sf"/>
</dbReference>
<gene>
    <name evidence="1" type="primary">gph_76</name>
    <name evidence="1" type="ORF">SDC9_174165</name>
</gene>
<comment type="caution">
    <text evidence="1">The sequence shown here is derived from an EMBL/GenBank/DDBJ whole genome shotgun (WGS) entry which is preliminary data.</text>
</comment>
<reference evidence="1" key="1">
    <citation type="submission" date="2019-08" db="EMBL/GenBank/DDBJ databases">
        <authorList>
            <person name="Kucharzyk K."/>
            <person name="Murdoch R.W."/>
            <person name="Higgins S."/>
            <person name="Loffler F."/>
        </authorList>
    </citation>
    <scope>NUCLEOTIDE SEQUENCE</scope>
</reference>
<dbReference type="AlphaFoldDB" id="A0A645GKR9"/>
<sequence>MEDTPRHKPDPEPLFEFFARSGKKNDKALYIGDSANDQLCAKAAGVDFALAEWGATGGIEAKYILKAPTDIFELLKIPGGCK</sequence>
<dbReference type="GO" id="GO:0008967">
    <property type="term" value="F:phosphoglycolate phosphatase activity"/>
    <property type="evidence" value="ECO:0007669"/>
    <property type="project" value="UniProtKB-EC"/>
</dbReference>
<evidence type="ECO:0000313" key="1">
    <source>
        <dbReference type="EMBL" id="MPN26740.1"/>
    </source>
</evidence>
<keyword evidence="1" id="KW-0378">Hydrolase</keyword>
<dbReference type="GO" id="GO:0005829">
    <property type="term" value="C:cytosol"/>
    <property type="evidence" value="ECO:0007669"/>
    <property type="project" value="TreeGrafter"/>
</dbReference>
<dbReference type="EC" id="3.1.3.18" evidence="1"/>
<dbReference type="InterPro" id="IPR036412">
    <property type="entry name" value="HAD-like_sf"/>
</dbReference>
<dbReference type="GO" id="GO:0006281">
    <property type="term" value="P:DNA repair"/>
    <property type="evidence" value="ECO:0007669"/>
    <property type="project" value="TreeGrafter"/>
</dbReference>
<dbReference type="SUPFAM" id="SSF56784">
    <property type="entry name" value="HAD-like"/>
    <property type="match status" value="1"/>
</dbReference>
<dbReference type="PANTHER" id="PTHR43434">
    <property type="entry name" value="PHOSPHOGLYCOLATE PHOSPHATASE"/>
    <property type="match status" value="1"/>
</dbReference>
<dbReference type="EMBL" id="VSSQ01076365">
    <property type="protein sequence ID" value="MPN26740.1"/>
    <property type="molecule type" value="Genomic_DNA"/>
</dbReference>
<accession>A0A645GKR9</accession>
<proteinExistence type="predicted"/>